<keyword evidence="2" id="KW-1133">Transmembrane helix</keyword>
<feature type="compositionally biased region" description="Low complexity" evidence="1">
    <location>
        <begin position="1"/>
        <end position="12"/>
    </location>
</feature>
<keyword evidence="4" id="KW-1185">Reference proteome</keyword>
<protein>
    <submittedName>
        <fullName evidence="3">Uncharacterized protein</fullName>
    </submittedName>
</protein>
<gene>
    <name evidence="3" type="ORF">D9611_009492</name>
</gene>
<feature type="compositionally biased region" description="Polar residues" evidence="1">
    <location>
        <begin position="516"/>
        <end position="528"/>
    </location>
</feature>
<dbReference type="EMBL" id="JAACJK010000225">
    <property type="protein sequence ID" value="KAF5311660.1"/>
    <property type="molecule type" value="Genomic_DNA"/>
</dbReference>
<feature type="transmembrane region" description="Helical" evidence="2">
    <location>
        <begin position="564"/>
        <end position="589"/>
    </location>
</feature>
<feature type="transmembrane region" description="Helical" evidence="2">
    <location>
        <begin position="236"/>
        <end position="255"/>
    </location>
</feature>
<feature type="transmembrane region" description="Helical" evidence="2">
    <location>
        <begin position="122"/>
        <end position="143"/>
    </location>
</feature>
<dbReference type="Proteomes" id="UP000541558">
    <property type="component" value="Unassembled WGS sequence"/>
</dbReference>
<organism evidence="3 4">
    <name type="scientific">Ephemerocybe angulata</name>
    <dbReference type="NCBI Taxonomy" id="980116"/>
    <lineage>
        <taxon>Eukaryota</taxon>
        <taxon>Fungi</taxon>
        <taxon>Dikarya</taxon>
        <taxon>Basidiomycota</taxon>
        <taxon>Agaricomycotina</taxon>
        <taxon>Agaricomycetes</taxon>
        <taxon>Agaricomycetidae</taxon>
        <taxon>Agaricales</taxon>
        <taxon>Agaricineae</taxon>
        <taxon>Psathyrellaceae</taxon>
        <taxon>Ephemerocybe</taxon>
    </lineage>
</organism>
<feature type="transmembrane region" description="Helical" evidence="2">
    <location>
        <begin position="149"/>
        <end position="171"/>
    </location>
</feature>
<evidence type="ECO:0000313" key="3">
    <source>
        <dbReference type="EMBL" id="KAF5311660.1"/>
    </source>
</evidence>
<accession>A0A8H5AV53</accession>
<sequence>MATTAAMAAIAASSRHHSPYAHHKRPTPLSINTEDDNEPRFDGRPRRLSLGAESSDDEDSPILSALDSSAALILVHDDDAQDAANHFEFSDDDGDPEEHDDIVSPIFEIRRTSIPPLPPTTVFLYLLAPFLKLGALSILPAGAELPLKYGLPALFVLALASAFSRQIWYLLARYLRKADLTEILCDTFAKARGKERQRRIVRLCVRVGTTVYSSFLAILYLHESIHLLLPYLPQPVLLRLLVILICGTAVFFLSLGPSLASKRVVFASWLSILTYVAWLICASFAHAKGSLFVESGWIHGTPSVWKGIFAIAFTFCTSSSLPLYASLKSGRNPVSTAKTPRSRSFRILSFISVLCATLLILPIVIFAAKPNIPATRSSSLQIPHFLEGTLLGKLPHIDPSIKAIRTALASLSASILLLGSPQPLLTIPALPIRVARTTINLTRTLLVPSIIILTLVFSLLSPTSFGIHFITVLAITTVALALTTTYILPCILHICVHFFKRPVSIVVPRTPMLPTTSTHTPIQSTSTAPGPGVQGSPDAMRTVTDELLLRKERALQRKQFRKRIVWDVGVWVQLGVFAVGGALAASSLVSW</sequence>
<dbReference type="OrthoDB" id="3259324at2759"/>
<evidence type="ECO:0000256" key="1">
    <source>
        <dbReference type="SAM" id="MobiDB-lite"/>
    </source>
</evidence>
<feature type="transmembrane region" description="Helical" evidence="2">
    <location>
        <begin position="307"/>
        <end position="327"/>
    </location>
</feature>
<feature type="transmembrane region" description="Helical" evidence="2">
    <location>
        <begin position="347"/>
        <end position="368"/>
    </location>
</feature>
<feature type="region of interest" description="Disordered" evidence="1">
    <location>
        <begin position="1"/>
        <end position="61"/>
    </location>
</feature>
<feature type="transmembrane region" description="Helical" evidence="2">
    <location>
        <begin position="466"/>
        <end position="499"/>
    </location>
</feature>
<dbReference type="AlphaFoldDB" id="A0A8H5AV53"/>
<feature type="transmembrane region" description="Helical" evidence="2">
    <location>
        <begin position="200"/>
        <end position="221"/>
    </location>
</feature>
<keyword evidence="2" id="KW-0812">Transmembrane</keyword>
<proteinExistence type="predicted"/>
<feature type="transmembrane region" description="Helical" evidence="2">
    <location>
        <begin position="267"/>
        <end position="287"/>
    </location>
</feature>
<feature type="region of interest" description="Disordered" evidence="1">
    <location>
        <begin position="516"/>
        <end position="537"/>
    </location>
</feature>
<feature type="compositionally biased region" description="Basic residues" evidence="1">
    <location>
        <begin position="14"/>
        <end position="26"/>
    </location>
</feature>
<evidence type="ECO:0000313" key="4">
    <source>
        <dbReference type="Proteomes" id="UP000541558"/>
    </source>
</evidence>
<feature type="transmembrane region" description="Helical" evidence="2">
    <location>
        <begin position="441"/>
        <end position="460"/>
    </location>
</feature>
<comment type="caution">
    <text evidence="3">The sequence shown here is derived from an EMBL/GenBank/DDBJ whole genome shotgun (WGS) entry which is preliminary data.</text>
</comment>
<reference evidence="3 4" key="1">
    <citation type="journal article" date="2020" name="ISME J.">
        <title>Uncovering the hidden diversity of litter-decomposition mechanisms in mushroom-forming fungi.</title>
        <authorList>
            <person name="Floudas D."/>
            <person name="Bentzer J."/>
            <person name="Ahren D."/>
            <person name="Johansson T."/>
            <person name="Persson P."/>
            <person name="Tunlid A."/>
        </authorList>
    </citation>
    <scope>NUCLEOTIDE SEQUENCE [LARGE SCALE GENOMIC DNA]</scope>
    <source>
        <strain evidence="3 4">CBS 175.51</strain>
    </source>
</reference>
<keyword evidence="2" id="KW-0472">Membrane</keyword>
<name>A0A8H5AV53_9AGAR</name>
<evidence type="ECO:0000256" key="2">
    <source>
        <dbReference type="SAM" id="Phobius"/>
    </source>
</evidence>